<dbReference type="PROSITE" id="PS01124">
    <property type="entry name" value="HTH_ARAC_FAMILY_2"/>
    <property type="match status" value="1"/>
</dbReference>
<evidence type="ECO:0000259" key="11">
    <source>
        <dbReference type="PROSITE" id="PS01124"/>
    </source>
</evidence>
<dbReference type="AlphaFoldDB" id="G5IM46"/>
<dbReference type="Pfam" id="PF12833">
    <property type="entry name" value="HTH_18"/>
    <property type="match status" value="1"/>
</dbReference>
<keyword evidence="3" id="KW-0963">Cytoplasm</keyword>
<evidence type="ECO:0000256" key="8">
    <source>
        <dbReference type="ARBA" id="ARBA00023163"/>
    </source>
</evidence>
<dbReference type="EMBL" id="ADLN01000120">
    <property type="protein sequence ID" value="EHI57465.1"/>
    <property type="molecule type" value="Genomic_DNA"/>
</dbReference>
<dbReference type="Pfam" id="PF00072">
    <property type="entry name" value="Response_reg"/>
    <property type="match status" value="1"/>
</dbReference>
<sequence>MLKLIIADDERVIRETISTLIDWKQYDIQLAGLCSNGLEAYDMILDESPDIVLTDIKMPGLNGLELIKKVSESALNPQFIILSGYGEFEYAKKAMKYGVKHYLLKPCNELQIIESIKDVAKTCYQNMISSYTKENTFQTADSMCHHVMFSIINDTVYQNRPYPETFQTYEPYMDFYFTAYHLFYVYFLEPDSLEEYIRRLREYCADRFPMVTIHGIYVTNTLLLFFKDFSGSYHDFIVFLSSMQPAGQRVSLEIEHTGYKNLSALLCTALDKARRYGMIYYINQLQILSCCNYNYMMAESEKMYQAVMEGNAAALDSLIELLCGINDLRFLKQLTSSLLLKITTSDSSLSTVQLTESLLAINQMDDLQELKLEMVGYLRKLLADHPSQSEVSSMTRQILSYVDEHIQNPNLTLKYIAEQYLFMNTDYVSKKFQKDTGVRFSSYLTSVRLEKAKEFLASGEAEKIVNVATAVGCGNNPQYFSKLFKKNTGMTPSAYAAMIHGNKN</sequence>
<comment type="function">
    <text evidence="9">May play the central regulatory role in sporulation. It may be an element of the effector pathway responsible for the activation of sporulation genes in response to nutritional stress. Spo0A may act in concert with spo0H (a sigma factor) to control the expression of some genes that are critical to the sporulation process.</text>
</comment>
<proteinExistence type="predicted"/>
<dbReference type="InterPro" id="IPR011006">
    <property type="entry name" value="CheY-like_superfamily"/>
</dbReference>
<feature type="domain" description="HTH araC/xylS-type" evidence="11">
    <location>
        <begin position="396"/>
        <end position="498"/>
    </location>
</feature>
<dbReference type="GO" id="GO:0005737">
    <property type="term" value="C:cytoplasm"/>
    <property type="evidence" value="ECO:0007669"/>
    <property type="project" value="UniProtKB-SubCell"/>
</dbReference>
<keyword evidence="5" id="KW-0902">Two-component regulatory system</keyword>
<dbReference type="PROSITE" id="PS50110">
    <property type="entry name" value="RESPONSE_REGULATORY"/>
    <property type="match status" value="1"/>
</dbReference>
<comment type="subcellular location">
    <subcellularLocation>
        <location evidence="1">Cytoplasm</location>
    </subcellularLocation>
</comment>
<dbReference type="RefSeq" id="WP_006782562.1">
    <property type="nucleotide sequence ID" value="NZ_CP040506.1"/>
</dbReference>
<dbReference type="InterPro" id="IPR001789">
    <property type="entry name" value="Sig_transdc_resp-reg_receiver"/>
</dbReference>
<evidence type="ECO:0000256" key="9">
    <source>
        <dbReference type="ARBA" id="ARBA00024867"/>
    </source>
</evidence>
<dbReference type="InterPro" id="IPR051552">
    <property type="entry name" value="HptR"/>
</dbReference>
<feature type="domain" description="Response regulatory" evidence="12">
    <location>
        <begin position="3"/>
        <end position="120"/>
    </location>
</feature>
<evidence type="ECO:0000256" key="10">
    <source>
        <dbReference type="PROSITE-ProRule" id="PRU00169"/>
    </source>
</evidence>
<evidence type="ECO:0000256" key="5">
    <source>
        <dbReference type="ARBA" id="ARBA00023012"/>
    </source>
</evidence>
<keyword evidence="8" id="KW-0804">Transcription</keyword>
<evidence type="ECO:0000256" key="4">
    <source>
        <dbReference type="ARBA" id="ARBA00022553"/>
    </source>
</evidence>
<dbReference type="PATRIC" id="fig|742737.3.peg.4561"/>
<dbReference type="OrthoDB" id="9794370at2"/>
<keyword evidence="6" id="KW-0805">Transcription regulation</keyword>
<reference evidence="13 14" key="1">
    <citation type="submission" date="2011-08" db="EMBL/GenBank/DDBJ databases">
        <title>The Genome Sequence of Clostridium hathewayi WAL-18680.</title>
        <authorList>
            <consortium name="The Broad Institute Genome Sequencing Platform"/>
            <person name="Earl A."/>
            <person name="Ward D."/>
            <person name="Feldgarden M."/>
            <person name="Gevers D."/>
            <person name="Finegold S.M."/>
            <person name="Summanen P.H."/>
            <person name="Molitoris D.R."/>
            <person name="Song M."/>
            <person name="Daigneault M."/>
            <person name="Allen-Vercoe E."/>
            <person name="Young S.K."/>
            <person name="Zeng Q."/>
            <person name="Gargeya S."/>
            <person name="Fitzgerald M."/>
            <person name="Haas B."/>
            <person name="Abouelleil A."/>
            <person name="Alvarado L."/>
            <person name="Arachchi H.M."/>
            <person name="Berlin A."/>
            <person name="Brown A."/>
            <person name="Chapman S.B."/>
            <person name="Chen Z."/>
            <person name="Dunbar C."/>
            <person name="Freedman E."/>
            <person name="Gearin G."/>
            <person name="Gellesch M."/>
            <person name="Goldberg J."/>
            <person name="Griggs A."/>
            <person name="Gujja S."/>
            <person name="Heiman D."/>
            <person name="Howarth C."/>
            <person name="Larson L."/>
            <person name="Lui A."/>
            <person name="MacDonald P.J.P."/>
            <person name="Montmayeur A."/>
            <person name="Murphy C."/>
            <person name="Neiman D."/>
            <person name="Pearson M."/>
            <person name="Priest M."/>
            <person name="Roberts A."/>
            <person name="Saif S."/>
            <person name="Shea T."/>
            <person name="Shenoy N."/>
            <person name="Sisk P."/>
            <person name="Stolte C."/>
            <person name="Sykes S."/>
            <person name="Wortman J."/>
            <person name="Nusbaum C."/>
            <person name="Birren B."/>
        </authorList>
    </citation>
    <scope>NUCLEOTIDE SEQUENCE [LARGE SCALE GENOMIC DNA]</scope>
    <source>
        <strain evidence="13 14">WAL-18680</strain>
    </source>
</reference>
<evidence type="ECO:0000256" key="2">
    <source>
        <dbReference type="ARBA" id="ARBA00018672"/>
    </source>
</evidence>
<evidence type="ECO:0000256" key="6">
    <source>
        <dbReference type="ARBA" id="ARBA00023015"/>
    </source>
</evidence>
<evidence type="ECO:0000256" key="1">
    <source>
        <dbReference type="ARBA" id="ARBA00004496"/>
    </source>
</evidence>
<dbReference type="Gene3D" id="1.10.10.60">
    <property type="entry name" value="Homeodomain-like"/>
    <property type="match status" value="2"/>
</dbReference>
<dbReference type="PANTHER" id="PTHR42713">
    <property type="entry name" value="HISTIDINE KINASE-RELATED"/>
    <property type="match status" value="1"/>
</dbReference>
<dbReference type="InterPro" id="IPR009057">
    <property type="entry name" value="Homeodomain-like_sf"/>
</dbReference>
<comment type="caution">
    <text evidence="13">The sequence shown here is derived from an EMBL/GenBank/DDBJ whole genome shotgun (WGS) entry which is preliminary data.</text>
</comment>
<keyword evidence="4 10" id="KW-0597">Phosphoprotein</keyword>
<dbReference type="GO" id="GO:0043565">
    <property type="term" value="F:sequence-specific DNA binding"/>
    <property type="evidence" value="ECO:0007669"/>
    <property type="project" value="InterPro"/>
</dbReference>
<dbReference type="PANTHER" id="PTHR42713:SF3">
    <property type="entry name" value="TRANSCRIPTIONAL REGULATORY PROTEIN HPTR"/>
    <property type="match status" value="1"/>
</dbReference>
<evidence type="ECO:0000259" key="12">
    <source>
        <dbReference type="PROSITE" id="PS50110"/>
    </source>
</evidence>
<dbReference type="SMART" id="SM00342">
    <property type="entry name" value="HTH_ARAC"/>
    <property type="match status" value="1"/>
</dbReference>
<dbReference type="SUPFAM" id="SSF46689">
    <property type="entry name" value="Homeodomain-like"/>
    <property type="match status" value="1"/>
</dbReference>
<keyword evidence="14" id="KW-1185">Reference proteome</keyword>
<evidence type="ECO:0000256" key="3">
    <source>
        <dbReference type="ARBA" id="ARBA00022490"/>
    </source>
</evidence>
<name>G5IM46_9FIRM</name>
<dbReference type="SUPFAM" id="SSF52172">
    <property type="entry name" value="CheY-like"/>
    <property type="match status" value="1"/>
</dbReference>
<evidence type="ECO:0000313" key="14">
    <source>
        <dbReference type="Proteomes" id="UP000005384"/>
    </source>
</evidence>
<evidence type="ECO:0000313" key="13">
    <source>
        <dbReference type="EMBL" id="EHI57465.1"/>
    </source>
</evidence>
<dbReference type="Proteomes" id="UP000005384">
    <property type="component" value="Unassembled WGS sequence"/>
</dbReference>
<dbReference type="GO" id="GO:0003700">
    <property type="term" value="F:DNA-binding transcription factor activity"/>
    <property type="evidence" value="ECO:0007669"/>
    <property type="project" value="InterPro"/>
</dbReference>
<feature type="modified residue" description="4-aspartylphosphate" evidence="10">
    <location>
        <position position="55"/>
    </location>
</feature>
<protein>
    <recommendedName>
        <fullName evidence="2">Stage 0 sporulation protein A homolog</fullName>
    </recommendedName>
</protein>
<keyword evidence="7" id="KW-0238">DNA-binding</keyword>
<dbReference type="SMART" id="SM00448">
    <property type="entry name" value="REC"/>
    <property type="match status" value="1"/>
</dbReference>
<gene>
    <name evidence="13" type="ORF">HMPREF9473_04574</name>
</gene>
<organism evidence="13 14">
    <name type="scientific">Hungatella hathewayi WAL-18680</name>
    <dbReference type="NCBI Taxonomy" id="742737"/>
    <lineage>
        <taxon>Bacteria</taxon>
        <taxon>Bacillati</taxon>
        <taxon>Bacillota</taxon>
        <taxon>Clostridia</taxon>
        <taxon>Lachnospirales</taxon>
        <taxon>Lachnospiraceae</taxon>
        <taxon>Hungatella</taxon>
    </lineage>
</organism>
<dbReference type="GO" id="GO:0000160">
    <property type="term" value="P:phosphorelay signal transduction system"/>
    <property type="evidence" value="ECO:0007669"/>
    <property type="project" value="UniProtKB-KW"/>
</dbReference>
<dbReference type="CDD" id="cd17536">
    <property type="entry name" value="REC_YesN-like"/>
    <property type="match status" value="1"/>
</dbReference>
<dbReference type="Gene3D" id="3.40.50.2300">
    <property type="match status" value="1"/>
</dbReference>
<dbReference type="InterPro" id="IPR018060">
    <property type="entry name" value="HTH_AraC"/>
</dbReference>
<accession>G5IM46</accession>
<evidence type="ECO:0000256" key="7">
    <source>
        <dbReference type="ARBA" id="ARBA00023125"/>
    </source>
</evidence>
<dbReference type="HOGENOM" id="CLU_000445_5_0_9"/>